<comment type="subunit">
    <text evidence="5">NDH-1 is composed of 14 different subunits. Subunits NuoA, H, J, K, L, M, N constitute the membrane sector of the complex.</text>
</comment>
<gene>
    <name evidence="8" type="primary">ndhB</name>
    <name evidence="5" type="synonym">nuoN</name>
    <name evidence="8" type="ORF">NT6N_39790</name>
</gene>
<evidence type="ECO:0000256" key="1">
    <source>
        <dbReference type="ARBA" id="ARBA00004127"/>
    </source>
</evidence>
<feature type="transmembrane region" description="Helical" evidence="5">
    <location>
        <begin position="31"/>
        <end position="54"/>
    </location>
</feature>
<comment type="catalytic activity">
    <reaction evidence="5">
        <text>a quinone + NADH + 5 H(+)(in) = a quinol + NAD(+) + 4 H(+)(out)</text>
        <dbReference type="Rhea" id="RHEA:57888"/>
        <dbReference type="ChEBI" id="CHEBI:15378"/>
        <dbReference type="ChEBI" id="CHEBI:24646"/>
        <dbReference type="ChEBI" id="CHEBI:57540"/>
        <dbReference type="ChEBI" id="CHEBI:57945"/>
        <dbReference type="ChEBI" id="CHEBI:132124"/>
    </reaction>
</comment>
<keyword evidence="5" id="KW-0813">Transport</keyword>
<dbReference type="HAMAP" id="MF_00445">
    <property type="entry name" value="NDH1_NuoN_1"/>
    <property type="match status" value="1"/>
</dbReference>
<keyword evidence="5" id="KW-0830">Ubiquinone</keyword>
<feature type="transmembrane region" description="Helical" evidence="5">
    <location>
        <begin position="414"/>
        <end position="432"/>
    </location>
</feature>
<evidence type="ECO:0000256" key="2">
    <source>
        <dbReference type="ARBA" id="ARBA00022692"/>
    </source>
</evidence>
<dbReference type="GO" id="GO:0042773">
    <property type="term" value="P:ATP synthesis coupled electron transport"/>
    <property type="evidence" value="ECO:0007669"/>
    <property type="project" value="InterPro"/>
</dbReference>
<dbReference type="AlphaFoldDB" id="A0AAT9FSP4"/>
<dbReference type="GO" id="GO:0048038">
    <property type="term" value="F:quinone binding"/>
    <property type="evidence" value="ECO:0007669"/>
    <property type="project" value="UniProtKB-KW"/>
</dbReference>
<evidence type="ECO:0000256" key="6">
    <source>
        <dbReference type="RuleBase" id="RU000320"/>
    </source>
</evidence>
<evidence type="ECO:0000313" key="8">
    <source>
        <dbReference type="EMBL" id="BDS08939.1"/>
    </source>
</evidence>
<feature type="transmembrane region" description="Helical" evidence="5">
    <location>
        <begin position="74"/>
        <end position="94"/>
    </location>
</feature>
<feature type="transmembrane region" description="Helical" evidence="5">
    <location>
        <begin position="280"/>
        <end position="298"/>
    </location>
</feature>
<evidence type="ECO:0000256" key="5">
    <source>
        <dbReference type="HAMAP-Rule" id="MF_00445"/>
    </source>
</evidence>
<dbReference type="InterPro" id="IPR010096">
    <property type="entry name" value="NADH-Q_OxRdtase_suN/2"/>
</dbReference>
<dbReference type="EC" id="7.1.1.-" evidence="5"/>
<proteinExistence type="inferred from homology"/>
<dbReference type="GO" id="GO:0008137">
    <property type="term" value="F:NADH dehydrogenase (ubiquinone) activity"/>
    <property type="evidence" value="ECO:0007669"/>
    <property type="project" value="InterPro"/>
</dbReference>
<feature type="transmembrane region" description="Helical" evidence="5">
    <location>
        <begin position="131"/>
        <end position="150"/>
    </location>
</feature>
<feature type="transmembrane region" description="Helical" evidence="5">
    <location>
        <begin position="250"/>
        <end position="274"/>
    </location>
</feature>
<reference evidence="8" key="1">
    <citation type="submission" date="2024-07" db="EMBL/GenBank/DDBJ databases">
        <title>Complete genome sequence of Verrucomicrobiaceae bacterium NT6N.</title>
        <authorList>
            <person name="Huang C."/>
            <person name="Takami H."/>
            <person name="Hamasaki K."/>
        </authorList>
    </citation>
    <scope>NUCLEOTIDE SEQUENCE</scope>
    <source>
        <strain evidence="8">NT6N</strain>
    </source>
</reference>
<accession>A0AAT9FSP4</accession>
<feature type="transmembrane region" description="Helical" evidence="5">
    <location>
        <begin position="334"/>
        <end position="355"/>
    </location>
</feature>
<sequence length="481" mass="52008">MQPHYIEFITVGFGIILLMFEAFSNGNKSKLGLIAAAGLTVILVIQCCVSTNASSPEWLSRFYTYDSIARFYKIIALVSTILVLLMAVDFRKVLSRYTSGDSSCSGLGEFFCLPIFACAGLMWMASANDLVSIFVALELVTITFYVMVAYMRRNVGSLEAGVKYLILGALSTGFLVYGIAWIYGAMKTTDLNIILEQVIYLEMAGSGVPNPTYLLFGIALILIALGFKVGAAPMQLWIPDVYQGAPTPITAYLSVASKAAGFLVMMAIIGPFLILSDTSAHVILILSVMAGATLLYGNLAALKQDNFKRLLAYSSIAHAGFLLMGVASGDFTSVNFYLGTYLLMTFAAFFVLALVRNQEDSDSIDSFDGLSKRNPLLAAVLTITMAALAGIPLTAGFWGKFFIFAAAIEAGLSWWLLAVAFVSVAAGFYYYLKVVKAMYWNSSVAEHAIKVPKITKAVLAILTIGIVVFGIWPQPIIGLMK</sequence>
<evidence type="ECO:0000256" key="4">
    <source>
        <dbReference type="ARBA" id="ARBA00023136"/>
    </source>
</evidence>
<feature type="transmembrane region" description="Helical" evidence="5">
    <location>
        <begin position="453"/>
        <end position="472"/>
    </location>
</feature>
<comment type="similarity">
    <text evidence="5">Belongs to the complex I subunit 2 family.</text>
</comment>
<organism evidence="8">
    <name type="scientific">Oceaniferula spumae</name>
    <dbReference type="NCBI Taxonomy" id="2979115"/>
    <lineage>
        <taxon>Bacteria</taxon>
        <taxon>Pseudomonadati</taxon>
        <taxon>Verrucomicrobiota</taxon>
        <taxon>Verrucomicrobiia</taxon>
        <taxon>Verrucomicrobiales</taxon>
        <taxon>Verrucomicrobiaceae</taxon>
        <taxon>Oceaniferula</taxon>
    </lineage>
</organism>
<dbReference type="GO" id="GO:0005886">
    <property type="term" value="C:plasma membrane"/>
    <property type="evidence" value="ECO:0007669"/>
    <property type="project" value="UniProtKB-SubCell"/>
</dbReference>
<dbReference type="NCBIfam" id="TIGR01770">
    <property type="entry name" value="NDH_I_N"/>
    <property type="match status" value="1"/>
</dbReference>
<protein>
    <recommendedName>
        <fullName evidence="5">NADH-quinone oxidoreductase subunit N</fullName>
        <ecNumber evidence="5">7.1.1.-</ecNumber>
    </recommendedName>
    <alternativeName>
        <fullName evidence="5">NADH dehydrogenase I subunit N</fullName>
    </alternativeName>
    <alternativeName>
        <fullName evidence="5">NDH-1 subunit N</fullName>
    </alternativeName>
</protein>
<name>A0AAT9FSP4_9BACT</name>
<feature type="domain" description="NADH:quinone oxidoreductase/Mrp antiporter transmembrane" evidence="7">
    <location>
        <begin position="127"/>
        <end position="422"/>
    </location>
</feature>
<evidence type="ECO:0000259" key="7">
    <source>
        <dbReference type="Pfam" id="PF00361"/>
    </source>
</evidence>
<feature type="transmembrane region" description="Helical" evidence="5">
    <location>
        <begin position="162"/>
        <end position="183"/>
    </location>
</feature>
<dbReference type="GO" id="GO:0012505">
    <property type="term" value="C:endomembrane system"/>
    <property type="evidence" value="ECO:0007669"/>
    <property type="project" value="UniProtKB-SubCell"/>
</dbReference>
<feature type="transmembrane region" description="Helical" evidence="5">
    <location>
        <begin position="376"/>
        <end position="408"/>
    </location>
</feature>
<dbReference type="KEGG" id="osu:NT6N_39790"/>
<comment type="subcellular location">
    <subcellularLocation>
        <location evidence="5">Cell membrane</location>
        <topology evidence="5">Multi-pass membrane protein</topology>
    </subcellularLocation>
    <subcellularLocation>
        <location evidence="1">Endomembrane system</location>
        <topology evidence="1">Multi-pass membrane protein</topology>
    </subcellularLocation>
    <subcellularLocation>
        <location evidence="6">Membrane</location>
        <topology evidence="6">Multi-pass membrane protein</topology>
    </subcellularLocation>
</comment>
<dbReference type="PANTHER" id="PTHR22773">
    <property type="entry name" value="NADH DEHYDROGENASE"/>
    <property type="match status" value="1"/>
</dbReference>
<keyword evidence="5" id="KW-1003">Cell membrane</keyword>
<feature type="transmembrane region" description="Helical" evidence="5">
    <location>
        <begin position="106"/>
        <end position="125"/>
    </location>
</feature>
<keyword evidence="2 5" id="KW-0812">Transmembrane</keyword>
<comment type="function">
    <text evidence="5">NDH-1 shuttles electrons from NADH, via FMN and iron-sulfur (Fe-S) centers, to quinones in the respiratory chain. The immediate electron acceptor for the enzyme in this species is believed to be ubiquinone. Couples the redox reaction to proton translocation (for every two electrons transferred, four hydrogen ions are translocated across the cytoplasmic membrane), and thus conserves the redox energy in a proton gradient.</text>
</comment>
<keyword evidence="5" id="KW-0874">Quinone</keyword>
<dbReference type="EMBL" id="AP026866">
    <property type="protein sequence ID" value="BDS08939.1"/>
    <property type="molecule type" value="Genomic_DNA"/>
</dbReference>
<dbReference type="Pfam" id="PF00361">
    <property type="entry name" value="Proton_antipo_M"/>
    <property type="match status" value="1"/>
</dbReference>
<keyword evidence="3 5" id="KW-1133">Transmembrane helix</keyword>
<keyword evidence="5" id="KW-0520">NAD</keyword>
<feature type="transmembrane region" description="Helical" evidence="5">
    <location>
        <begin position="6"/>
        <end position="24"/>
    </location>
</feature>
<dbReference type="GO" id="GO:0050136">
    <property type="term" value="F:NADH dehydrogenase (quinone) (non-electrogenic) activity"/>
    <property type="evidence" value="ECO:0007669"/>
    <property type="project" value="UniProtKB-UniRule"/>
</dbReference>
<feature type="transmembrane region" description="Helical" evidence="5">
    <location>
        <begin position="310"/>
        <end position="328"/>
    </location>
</feature>
<keyword evidence="5" id="KW-1278">Translocase</keyword>
<dbReference type="InterPro" id="IPR001750">
    <property type="entry name" value="ND/Mrp_TM"/>
</dbReference>
<keyword evidence="4 5" id="KW-0472">Membrane</keyword>
<evidence type="ECO:0000256" key="3">
    <source>
        <dbReference type="ARBA" id="ARBA00022989"/>
    </source>
</evidence>
<feature type="transmembrane region" description="Helical" evidence="5">
    <location>
        <begin position="213"/>
        <end position="238"/>
    </location>
</feature>